<dbReference type="HOGENOM" id="CLU_1630091_0_0_1"/>
<dbReference type="OMA" id="YICLANV"/>
<dbReference type="VEuPathDB" id="AmoebaDB:DDB_G0288207"/>
<keyword evidence="2" id="KW-1185">Reference proteome</keyword>
<dbReference type="AlphaFoldDB" id="Q54J95"/>
<dbReference type="RefSeq" id="XP_636841.1">
    <property type="nucleotide sequence ID" value="XM_631749.1"/>
</dbReference>
<dbReference type="GeneID" id="8626510"/>
<organism evidence="1 2">
    <name type="scientific">Dictyostelium discoideum</name>
    <name type="common">Social amoeba</name>
    <dbReference type="NCBI Taxonomy" id="44689"/>
    <lineage>
        <taxon>Eukaryota</taxon>
        <taxon>Amoebozoa</taxon>
        <taxon>Evosea</taxon>
        <taxon>Eumycetozoa</taxon>
        <taxon>Dictyostelia</taxon>
        <taxon>Dictyosteliales</taxon>
        <taxon>Dictyosteliaceae</taxon>
        <taxon>Dictyostelium</taxon>
    </lineage>
</organism>
<gene>
    <name evidence="1" type="ORF">DDB_G0288207</name>
</gene>
<dbReference type="dictyBase" id="DDB_G0288207"/>
<dbReference type="EMBL" id="AAFI02000109">
    <property type="protein sequence ID" value="EAL63334.1"/>
    <property type="molecule type" value="Genomic_DNA"/>
</dbReference>
<dbReference type="PaxDb" id="44689-DDB0187831"/>
<evidence type="ECO:0000313" key="1">
    <source>
        <dbReference type="EMBL" id="EAL63334.1"/>
    </source>
</evidence>
<dbReference type="KEGG" id="ddi:DDB_G0288207"/>
<proteinExistence type="predicted"/>
<dbReference type="FunCoup" id="Q54J95">
    <property type="interactions" value="877"/>
</dbReference>
<protein>
    <submittedName>
        <fullName evidence="1">Uncharacterized protein</fullName>
    </submittedName>
</protein>
<reference evidence="1 2" key="1">
    <citation type="journal article" date="2005" name="Nature">
        <title>The genome of the social amoeba Dictyostelium discoideum.</title>
        <authorList>
            <consortium name="The Dictyostelium discoideum Sequencing Consortium"/>
            <person name="Eichinger L."/>
            <person name="Pachebat J.A."/>
            <person name="Glockner G."/>
            <person name="Rajandream M.A."/>
            <person name="Sucgang R."/>
            <person name="Berriman M."/>
            <person name="Song J."/>
            <person name="Olsen R."/>
            <person name="Szafranski K."/>
            <person name="Xu Q."/>
            <person name="Tunggal B."/>
            <person name="Kummerfeld S."/>
            <person name="Madera M."/>
            <person name="Konfortov B.A."/>
            <person name="Rivero F."/>
            <person name="Bankier A.T."/>
            <person name="Lehmann R."/>
            <person name="Hamlin N."/>
            <person name="Davies R."/>
            <person name="Gaudet P."/>
            <person name="Fey P."/>
            <person name="Pilcher K."/>
            <person name="Chen G."/>
            <person name="Saunders D."/>
            <person name="Sodergren E."/>
            <person name="Davis P."/>
            <person name="Kerhornou A."/>
            <person name="Nie X."/>
            <person name="Hall N."/>
            <person name="Anjard C."/>
            <person name="Hemphill L."/>
            <person name="Bason N."/>
            <person name="Farbrother P."/>
            <person name="Desany B."/>
            <person name="Just E."/>
            <person name="Morio T."/>
            <person name="Rost R."/>
            <person name="Churcher C."/>
            <person name="Cooper J."/>
            <person name="Haydock S."/>
            <person name="van Driessche N."/>
            <person name="Cronin A."/>
            <person name="Goodhead I."/>
            <person name="Muzny D."/>
            <person name="Mourier T."/>
            <person name="Pain A."/>
            <person name="Lu M."/>
            <person name="Harper D."/>
            <person name="Lindsay R."/>
            <person name="Hauser H."/>
            <person name="James K."/>
            <person name="Quiles M."/>
            <person name="Madan Babu M."/>
            <person name="Saito T."/>
            <person name="Buchrieser C."/>
            <person name="Wardroper A."/>
            <person name="Felder M."/>
            <person name="Thangavelu M."/>
            <person name="Johnson D."/>
            <person name="Knights A."/>
            <person name="Loulseged H."/>
            <person name="Mungall K."/>
            <person name="Oliver K."/>
            <person name="Price C."/>
            <person name="Quail M.A."/>
            <person name="Urushihara H."/>
            <person name="Hernandez J."/>
            <person name="Rabbinowitsch E."/>
            <person name="Steffen D."/>
            <person name="Sanders M."/>
            <person name="Ma J."/>
            <person name="Kohara Y."/>
            <person name="Sharp S."/>
            <person name="Simmonds M."/>
            <person name="Spiegler S."/>
            <person name="Tivey A."/>
            <person name="Sugano S."/>
            <person name="White B."/>
            <person name="Walker D."/>
            <person name="Woodward J."/>
            <person name="Winckler T."/>
            <person name="Tanaka Y."/>
            <person name="Shaulsky G."/>
            <person name="Schleicher M."/>
            <person name="Weinstock G."/>
            <person name="Rosenthal A."/>
            <person name="Cox E.C."/>
            <person name="Chisholm R.L."/>
            <person name="Gibbs R."/>
            <person name="Loomis W.F."/>
            <person name="Platzer M."/>
            <person name="Kay R.R."/>
            <person name="Williams J."/>
            <person name="Dear P.H."/>
            <person name="Noegel A.A."/>
            <person name="Barrell B."/>
            <person name="Kuspa A."/>
        </authorList>
    </citation>
    <scope>NUCLEOTIDE SEQUENCE [LARGE SCALE GENOMIC DNA]</scope>
    <source>
        <strain evidence="1 2">AX4</strain>
    </source>
</reference>
<dbReference type="InParanoid" id="Q54J95"/>
<dbReference type="eggNOG" id="ENOG502RIFE">
    <property type="taxonomic scope" value="Eukaryota"/>
</dbReference>
<sequence length="163" mass="18905">METIYNEKIVVGDFISSSECSKYHLIESQINSTPLKVFLSNSSYYSYINREEAIKLELKSHPLLIVSHESCKNQLGIAYICLANVEILGIQQQLLLRITNNEKLNMFGNEIKHVFNLKIHSKHFTIKENPQLYKKGYQTFERLLKQNGLTRNDLISIKDLDNL</sequence>
<accession>Q54J95</accession>
<name>Q54J95_DICDI</name>
<comment type="caution">
    <text evidence="1">The sequence shown here is derived from an EMBL/GenBank/DDBJ whole genome shotgun (WGS) entry which is preliminary data.</text>
</comment>
<evidence type="ECO:0000313" key="2">
    <source>
        <dbReference type="Proteomes" id="UP000002195"/>
    </source>
</evidence>
<dbReference type="Proteomes" id="UP000002195">
    <property type="component" value="Unassembled WGS sequence"/>
</dbReference>